<proteinExistence type="predicted"/>
<name>A0A0A9DEM3_ARUDO</name>
<dbReference type="AlphaFoldDB" id="A0A0A9DEM3"/>
<dbReference type="EMBL" id="GBRH01210851">
    <property type="protein sequence ID" value="JAD87044.1"/>
    <property type="molecule type" value="Transcribed_RNA"/>
</dbReference>
<evidence type="ECO:0000313" key="2">
    <source>
        <dbReference type="EMBL" id="JAD87044.1"/>
    </source>
</evidence>
<protein>
    <submittedName>
        <fullName evidence="2">Uncharacterized protein</fullName>
    </submittedName>
</protein>
<feature type="region of interest" description="Disordered" evidence="1">
    <location>
        <begin position="1"/>
        <end position="25"/>
    </location>
</feature>
<organism evidence="2">
    <name type="scientific">Arundo donax</name>
    <name type="common">Giant reed</name>
    <name type="synonym">Donax arundinaceus</name>
    <dbReference type="NCBI Taxonomy" id="35708"/>
    <lineage>
        <taxon>Eukaryota</taxon>
        <taxon>Viridiplantae</taxon>
        <taxon>Streptophyta</taxon>
        <taxon>Embryophyta</taxon>
        <taxon>Tracheophyta</taxon>
        <taxon>Spermatophyta</taxon>
        <taxon>Magnoliopsida</taxon>
        <taxon>Liliopsida</taxon>
        <taxon>Poales</taxon>
        <taxon>Poaceae</taxon>
        <taxon>PACMAD clade</taxon>
        <taxon>Arundinoideae</taxon>
        <taxon>Arundineae</taxon>
        <taxon>Arundo</taxon>
    </lineage>
</organism>
<reference evidence="2" key="1">
    <citation type="submission" date="2014-09" db="EMBL/GenBank/DDBJ databases">
        <authorList>
            <person name="Magalhaes I.L.F."/>
            <person name="Oliveira U."/>
            <person name="Santos F.R."/>
            <person name="Vidigal T.H.D.A."/>
            <person name="Brescovit A.D."/>
            <person name="Santos A.J."/>
        </authorList>
    </citation>
    <scope>NUCLEOTIDE SEQUENCE</scope>
    <source>
        <tissue evidence="2">Shoot tissue taken approximately 20 cm above the soil surface</tissue>
    </source>
</reference>
<reference evidence="2" key="2">
    <citation type="journal article" date="2015" name="Data Brief">
        <title>Shoot transcriptome of the giant reed, Arundo donax.</title>
        <authorList>
            <person name="Barrero R.A."/>
            <person name="Guerrero F.D."/>
            <person name="Moolhuijzen P."/>
            <person name="Goolsby J.A."/>
            <person name="Tidwell J."/>
            <person name="Bellgard S.E."/>
            <person name="Bellgard M.I."/>
        </authorList>
    </citation>
    <scope>NUCLEOTIDE SEQUENCE</scope>
    <source>
        <tissue evidence="2">Shoot tissue taken approximately 20 cm above the soil surface</tissue>
    </source>
</reference>
<sequence>MKKQCQRTSPLNHCPNSSSQLNSMS</sequence>
<accession>A0A0A9DEM3</accession>
<evidence type="ECO:0000256" key="1">
    <source>
        <dbReference type="SAM" id="MobiDB-lite"/>
    </source>
</evidence>